<organism evidence="2 3">
    <name type="scientific">Azospirillum isscasi</name>
    <dbReference type="NCBI Taxonomy" id="3053926"/>
    <lineage>
        <taxon>Bacteria</taxon>
        <taxon>Pseudomonadati</taxon>
        <taxon>Pseudomonadota</taxon>
        <taxon>Alphaproteobacteria</taxon>
        <taxon>Rhodospirillales</taxon>
        <taxon>Azospirillaceae</taxon>
        <taxon>Azospirillum</taxon>
    </lineage>
</organism>
<proteinExistence type="predicted"/>
<dbReference type="Proteomes" id="UP001227317">
    <property type="component" value="Unassembled WGS sequence"/>
</dbReference>
<keyword evidence="1" id="KW-0732">Signal</keyword>
<evidence type="ECO:0008006" key="4">
    <source>
        <dbReference type="Google" id="ProtNLM"/>
    </source>
</evidence>
<sequence length="128" mass="13358">MSVSISLALLLVTTALTAQPAAAEEPAAVLPSIPAPGPTPINVQTGDHADFSRLVLVNAQGAPAVEVGSCGGRVAFPKAAPWPVQALNGAYSRRLTGFRAADEGRSLTVDWPCGARVTVRRERRITFI</sequence>
<name>A0ABU0WJE1_9PROT</name>
<reference evidence="2 3" key="1">
    <citation type="submission" date="2023-06" db="EMBL/GenBank/DDBJ databases">
        <title>Azospirillum isscasensis sp.nov, a bacterium isolated from rhizosphere soil of rice.</title>
        <authorList>
            <person name="Wang H."/>
        </authorList>
    </citation>
    <scope>NUCLEOTIDE SEQUENCE [LARGE SCALE GENOMIC DNA]</scope>
    <source>
        <strain evidence="2 3">C340-1</strain>
    </source>
</reference>
<protein>
    <recommendedName>
        <fullName evidence="4">Secreted protein</fullName>
    </recommendedName>
</protein>
<feature type="chain" id="PRO_5045409828" description="Secreted protein" evidence="1">
    <location>
        <begin position="24"/>
        <end position="128"/>
    </location>
</feature>
<keyword evidence="3" id="KW-1185">Reference proteome</keyword>
<gene>
    <name evidence="2" type="ORF">QSG27_15665</name>
</gene>
<evidence type="ECO:0000256" key="1">
    <source>
        <dbReference type="SAM" id="SignalP"/>
    </source>
</evidence>
<feature type="non-terminal residue" evidence="2">
    <location>
        <position position="128"/>
    </location>
</feature>
<feature type="signal peptide" evidence="1">
    <location>
        <begin position="1"/>
        <end position="23"/>
    </location>
</feature>
<comment type="caution">
    <text evidence="2">The sequence shown here is derived from an EMBL/GenBank/DDBJ whole genome shotgun (WGS) entry which is preliminary data.</text>
</comment>
<evidence type="ECO:0000313" key="2">
    <source>
        <dbReference type="EMBL" id="MDQ2104138.1"/>
    </source>
</evidence>
<evidence type="ECO:0000313" key="3">
    <source>
        <dbReference type="Proteomes" id="UP001227317"/>
    </source>
</evidence>
<accession>A0ABU0WJE1</accession>
<dbReference type="EMBL" id="JAUJFI010000073">
    <property type="protein sequence ID" value="MDQ2104138.1"/>
    <property type="molecule type" value="Genomic_DNA"/>
</dbReference>